<evidence type="ECO:0000256" key="3">
    <source>
        <dbReference type="ARBA" id="ARBA00022806"/>
    </source>
</evidence>
<sequence length="311" mass="35001">MRDIYTSTFIQCRPRRAENTKCHPLRREVPIVRNHYCDRHLVGPKATVIYTPDNGGWVAIETDDGDDVNAAAEEREKRSRHDCWGQFHDGDIILVRDFQKEKDYTKACVRMSQPPKTNCLNPRSPLRKRLLRIPKPPSLLNRLQCPLSEAMRTNSVGLTAREPSGLNLPLIIINTLLTVSTSSLPSHIPEISITTPRKLNLGALARSSQDRGSTNILIMSPYKAQVALVKRIWEQKHPDIPASRVQTVDALQGSEVSSVIVLITRNFGAAGFLQSMKRTNVMLLRACIVQYVVGNWVWVRGKTFTQDSGKS</sequence>
<keyword evidence="7" id="KW-1185">Reference proteome</keyword>
<dbReference type="InterPro" id="IPR050534">
    <property type="entry name" value="Coronavir_polyprotein_1ab"/>
</dbReference>
<dbReference type="InterPro" id="IPR027417">
    <property type="entry name" value="P-loop_NTPase"/>
</dbReference>
<dbReference type="GO" id="GO:0005524">
    <property type="term" value="F:ATP binding"/>
    <property type="evidence" value="ECO:0007669"/>
    <property type="project" value="UniProtKB-KW"/>
</dbReference>
<evidence type="ECO:0000256" key="2">
    <source>
        <dbReference type="ARBA" id="ARBA00022801"/>
    </source>
</evidence>
<keyword evidence="3" id="KW-0347">Helicase</keyword>
<evidence type="ECO:0000313" key="6">
    <source>
        <dbReference type="EMBL" id="KAF9882896.1"/>
    </source>
</evidence>
<proteinExistence type="predicted"/>
<dbReference type="PANTHER" id="PTHR43788">
    <property type="entry name" value="DNA2/NAM7 HELICASE FAMILY MEMBER"/>
    <property type="match status" value="1"/>
</dbReference>
<feature type="domain" description="DNA2/NAM7 helicase-like C-terminal" evidence="5">
    <location>
        <begin position="208"/>
        <end position="295"/>
    </location>
</feature>
<keyword evidence="1" id="KW-0547">Nucleotide-binding</keyword>
<accession>A0AAD4GN18</accession>
<evidence type="ECO:0000256" key="1">
    <source>
        <dbReference type="ARBA" id="ARBA00022741"/>
    </source>
</evidence>
<reference evidence="6" key="2">
    <citation type="submission" date="2020-02" db="EMBL/GenBank/DDBJ databases">
        <authorList>
            <person name="Gilchrist C.L.M."/>
            <person name="Chooi Y.-H."/>
        </authorList>
    </citation>
    <scope>NUCLEOTIDE SEQUENCE</scope>
    <source>
        <strain evidence="6">MST-FP2251</strain>
    </source>
</reference>
<reference evidence="6" key="1">
    <citation type="journal article" date="2019" name="Beilstein J. Org. Chem.">
        <title>Nanangenines: drimane sesquiterpenoids as the dominant metabolite cohort of a novel Australian fungus, Aspergillus nanangensis.</title>
        <authorList>
            <person name="Lacey H.J."/>
            <person name="Gilchrist C.L.M."/>
            <person name="Crombie A."/>
            <person name="Kalaitzis J.A."/>
            <person name="Vuong D."/>
            <person name="Rutledge P.J."/>
            <person name="Turner P."/>
            <person name="Pitt J.I."/>
            <person name="Lacey E."/>
            <person name="Chooi Y.H."/>
            <person name="Piggott A.M."/>
        </authorList>
    </citation>
    <scope>NUCLEOTIDE SEQUENCE</scope>
    <source>
        <strain evidence="6">MST-FP2251</strain>
    </source>
</reference>
<dbReference type="GO" id="GO:0043139">
    <property type="term" value="F:5'-3' DNA helicase activity"/>
    <property type="evidence" value="ECO:0007669"/>
    <property type="project" value="TreeGrafter"/>
</dbReference>
<dbReference type="AlphaFoldDB" id="A0AAD4GN18"/>
<dbReference type="PANTHER" id="PTHR43788:SF8">
    <property type="entry name" value="DNA-BINDING PROTEIN SMUBP-2"/>
    <property type="match status" value="1"/>
</dbReference>
<dbReference type="InterPro" id="IPR041679">
    <property type="entry name" value="DNA2/NAM7-like_C"/>
</dbReference>
<dbReference type="Proteomes" id="UP001194746">
    <property type="component" value="Unassembled WGS sequence"/>
</dbReference>
<dbReference type="SUPFAM" id="SSF52540">
    <property type="entry name" value="P-loop containing nucleoside triphosphate hydrolases"/>
    <property type="match status" value="1"/>
</dbReference>
<dbReference type="Pfam" id="PF13087">
    <property type="entry name" value="AAA_12"/>
    <property type="match status" value="1"/>
</dbReference>
<dbReference type="Gene3D" id="3.40.50.300">
    <property type="entry name" value="P-loop containing nucleotide triphosphate hydrolases"/>
    <property type="match status" value="1"/>
</dbReference>
<evidence type="ECO:0000259" key="5">
    <source>
        <dbReference type="Pfam" id="PF13087"/>
    </source>
</evidence>
<dbReference type="EMBL" id="VCAU01000204">
    <property type="protein sequence ID" value="KAF9882896.1"/>
    <property type="molecule type" value="Genomic_DNA"/>
</dbReference>
<dbReference type="GO" id="GO:0016787">
    <property type="term" value="F:hydrolase activity"/>
    <property type="evidence" value="ECO:0007669"/>
    <property type="project" value="UniProtKB-KW"/>
</dbReference>
<comment type="caution">
    <text evidence="6">The sequence shown here is derived from an EMBL/GenBank/DDBJ whole genome shotgun (WGS) entry which is preliminary data.</text>
</comment>
<organism evidence="6 7">
    <name type="scientific">Aspergillus nanangensis</name>
    <dbReference type="NCBI Taxonomy" id="2582783"/>
    <lineage>
        <taxon>Eukaryota</taxon>
        <taxon>Fungi</taxon>
        <taxon>Dikarya</taxon>
        <taxon>Ascomycota</taxon>
        <taxon>Pezizomycotina</taxon>
        <taxon>Eurotiomycetes</taxon>
        <taxon>Eurotiomycetidae</taxon>
        <taxon>Eurotiales</taxon>
        <taxon>Aspergillaceae</taxon>
        <taxon>Aspergillus</taxon>
        <taxon>Aspergillus subgen. Circumdati</taxon>
    </lineage>
</organism>
<evidence type="ECO:0000256" key="4">
    <source>
        <dbReference type="ARBA" id="ARBA00022840"/>
    </source>
</evidence>
<evidence type="ECO:0000313" key="7">
    <source>
        <dbReference type="Proteomes" id="UP001194746"/>
    </source>
</evidence>
<gene>
    <name evidence="6" type="ORF">FE257_004910</name>
</gene>
<keyword evidence="4" id="KW-0067">ATP-binding</keyword>
<name>A0AAD4GN18_ASPNN</name>
<protein>
    <recommendedName>
        <fullName evidence="5">DNA2/NAM7 helicase-like C-terminal domain-containing protein</fullName>
    </recommendedName>
</protein>
<keyword evidence="2" id="KW-0378">Hydrolase</keyword>